<organism evidence="1 2">
    <name type="scientific">Cryptotermes secundus</name>
    <dbReference type="NCBI Taxonomy" id="105785"/>
    <lineage>
        <taxon>Eukaryota</taxon>
        <taxon>Metazoa</taxon>
        <taxon>Ecdysozoa</taxon>
        <taxon>Arthropoda</taxon>
        <taxon>Hexapoda</taxon>
        <taxon>Insecta</taxon>
        <taxon>Pterygota</taxon>
        <taxon>Neoptera</taxon>
        <taxon>Polyneoptera</taxon>
        <taxon>Dictyoptera</taxon>
        <taxon>Blattodea</taxon>
        <taxon>Blattoidea</taxon>
        <taxon>Termitoidae</taxon>
        <taxon>Kalotermitidae</taxon>
        <taxon>Cryptotermitinae</taxon>
        <taxon>Cryptotermes</taxon>
    </lineage>
</organism>
<dbReference type="PANTHER" id="PTHR45913">
    <property type="entry name" value="EPM2A-INTERACTING PROTEIN 1"/>
    <property type="match status" value="1"/>
</dbReference>
<keyword evidence="2" id="KW-1185">Reference proteome</keyword>
<accession>A0A2J7QJP3</accession>
<dbReference type="PANTHER" id="PTHR45913:SF5">
    <property type="entry name" value="GENERAL TRANSCRIPTION FACTOR II-I REPEAT DOMAIN-CONTAINING PROTEIN 2A-LIKE PROTEIN"/>
    <property type="match status" value="1"/>
</dbReference>
<dbReference type="InParanoid" id="A0A2J7QJP3"/>
<sequence>MVFGDSTVKEGFVKLLPLLERTRGEDIFNVFLKFVKECNLPLSKLVAITTDGAPSITITRVVNYIRWSSTRHRLFRNLLNVSDTEHGDIIFHADIRWLNLDAISWLLDLAFLTDITSKLNELNLELQGKDRNISLMISVVNAFPKNLKLWIAHLNRNSLSHFPHMKSVVETLTMFISDPFATVDVSELGGEVCEIFRKYNLEELEMEILNFQEDI</sequence>
<name>A0A2J7QJP3_9NEOP</name>
<evidence type="ECO:0000313" key="2">
    <source>
        <dbReference type="Proteomes" id="UP000235965"/>
    </source>
</evidence>
<comment type="caution">
    <text evidence="1">The sequence shown here is derived from an EMBL/GenBank/DDBJ whole genome shotgun (WGS) entry which is preliminary data.</text>
</comment>
<dbReference type="AlphaFoldDB" id="A0A2J7QJP3"/>
<dbReference type="OrthoDB" id="6743767at2759"/>
<dbReference type="STRING" id="105785.A0A2J7QJP3"/>
<evidence type="ECO:0000313" key="1">
    <source>
        <dbReference type="EMBL" id="PNF28786.1"/>
    </source>
</evidence>
<proteinExistence type="predicted"/>
<gene>
    <name evidence="1" type="ORF">B7P43_G06452</name>
</gene>
<dbReference type="EMBL" id="NEVH01013552">
    <property type="protein sequence ID" value="PNF28786.1"/>
    <property type="molecule type" value="Genomic_DNA"/>
</dbReference>
<evidence type="ECO:0008006" key="3">
    <source>
        <dbReference type="Google" id="ProtNLM"/>
    </source>
</evidence>
<dbReference type="Proteomes" id="UP000235965">
    <property type="component" value="Unassembled WGS sequence"/>
</dbReference>
<protein>
    <recommendedName>
        <fullName evidence="3">DUF4371 domain-containing protein</fullName>
    </recommendedName>
</protein>
<reference evidence="1 2" key="1">
    <citation type="submission" date="2017-12" db="EMBL/GenBank/DDBJ databases">
        <title>Hemimetabolous genomes reveal molecular basis of termite eusociality.</title>
        <authorList>
            <person name="Harrison M.C."/>
            <person name="Jongepier E."/>
            <person name="Robertson H.M."/>
            <person name="Arning N."/>
            <person name="Bitard-Feildel T."/>
            <person name="Chao H."/>
            <person name="Childers C.P."/>
            <person name="Dinh H."/>
            <person name="Doddapaneni H."/>
            <person name="Dugan S."/>
            <person name="Gowin J."/>
            <person name="Greiner C."/>
            <person name="Han Y."/>
            <person name="Hu H."/>
            <person name="Hughes D.S.T."/>
            <person name="Huylmans A.-K."/>
            <person name="Kemena C."/>
            <person name="Kremer L.P.M."/>
            <person name="Lee S.L."/>
            <person name="Lopez-Ezquerra A."/>
            <person name="Mallet L."/>
            <person name="Monroy-Kuhn J.M."/>
            <person name="Moser A."/>
            <person name="Murali S.C."/>
            <person name="Muzny D.M."/>
            <person name="Otani S."/>
            <person name="Piulachs M.-D."/>
            <person name="Poelchau M."/>
            <person name="Qu J."/>
            <person name="Schaub F."/>
            <person name="Wada-Katsumata A."/>
            <person name="Worley K.C."/>
            <person name="Xie Q."/>
            <person name="Ylla G."/>
            <person name="Poulsen M."/>
            <person name="Gibbs R.A."/>
            <person name="Schal C."/>
            <person name="Richards S."/>
            <person name="Belles X."/>
            <person name="Korb J."/>
            <person name="Bornberg-Bauer E."/>
        </authorList>
    </citation>
    <scope>NUCLEOTIDE SEQUENCE [LARGE SCALE GENOMIC DNA]</scope>
    <source>
        <tissue evidence="1">Whole body</tissue>
    </source>
</reference>